<dbReference type="AlphaFoldDB" id="A0A433QWL7"/>
<keyword evidence="4" id="KW-1185">Reference proteome</keyword>
<dbReference type="Gene3D" id="3.10.20.90">
    <property type="entry name" value="Phosphatidylinositol 3-kinase Catalytic Subunit, Chain A, domain 1"/>
    <property type="match status" value="1"/>
</dbReference>
<dbReference type="Proteomes" id="UP000274822">
    <property type="component" value="Unassembled WGS sequence"/>
</dbReference>
<protein>
    <submittedName>
        <fullName evidence="3">ICP0-binding domain of ubiquitin-specific protease 7</fullName>
    </submittedName>
</protein>
<dbReference type="InterPro" id="IPR024729">
    <property type="entry name" value="USP7_ICP0-binding_dom"/>
</dbReference>
<name>A0A433QWL7_9FUNG</name>
<keyword evidence="3" id="KW-0378">Hydrolase</keyword>
<accession>A0A433QWL7</accession>
<keyword evidence="3" id="KW-0645">Protease</keyword>
<feature type="domain" description="Ubiquitin carboxyl-terminal hydrolase 7 ICP0-binding" evidence="2">
    <location>
        <begin position="6"/>
        <end position="170"/>
    </location>
</feature>
<dbReference type="EMBL" id="RBNJ01000678">
    <property type="protein sequence ID" value="RUS34189.1"/>
    <property type="molecule type" value="Genomic_DNA"/>
</dbReference>
<dbReference type="Pfam" id="PF12436">
    <property type="entry name" value="USP7_ICP0_bdg"/>
    <property type="match status" value="1"/>
</dbReference>
<evidence type="ECO:0000313" key="4">
    <source>
        <dbReference type="Proteomes" id="UP000274822"/>
    </source>
</evidence>
<evidence type="ECO:0000256" key="1">
    <source>
        <dbReference type="ARBA" id="ARBA00022786"/>
    </source>
</evidence>
<comment type="caution">
    <text evidence="3">The sequence shown here is derived from an EMBL/GenBank/DDBJ whole genome shotgun (WGS) entry which is preliminary data.</text>
</comment>
<keyword evidence="1" id="KW-0833">Ubl conjugation pathway</keyword>
<evidence type="ECO:0000313" key="3">
    <source>
        <dbReference type="EMBL" id="RUS34189.1"/>
    </source>
</evidence>
<organism evidence="3 4">
    <name type="scientific">Jimgerdemannia flammicorona</name>
    <dbReference type="NCBI Taxonomy" id="994334"/>
    <lineage>
        <taxon>Eukaryota</taxon>
        <taxon>Fungi</taxon>
        <taxon>Fungi incertae sedis</taxon>
        <taxon>Mucoromycota</taxon>
        <taxon>Mucoromycotina</taxon>
        <taxon>Endogonomycetes</taxon>
        <taxon>Endogonales</taxon>
        <taxon>Endogonaceae</taxon>
        <taxon>Jimgerdemannia</taxon>
    </lineage>
</organism>
<dbReference type="GO" id="GO:0008233">
    <property type="term" value="F:peptidase activity"/>
    <property type="evidence" value="ECO:0007669"/>
    <property type="project" value="UniProtKB-KW"/>
</dbReference>
<evidence type="ECO:0000259" key="2">
    <source>
        <dbReference type="Pfam" id="PF12436"/>
    </source>
</evidence>
<dbReference type="GO" id="GO:0006508">
    <property type="term" value="P:proteolysis"/>
    <property type="evidence" value="ECO:0007669"/>
    <property type="project" value="UniProtKB-KW"/>
</dbReference>
<sequence>MLLIAMEFIQTRMDAYQSTLRLYLEETYMPISDKLSTLKGVFAHPSLMIFIKYFDPKTQIIEPQSDVALELCVNRGCGKLYVKRNGKVRDIIPILNMKKGFPLNTALKLFEEIKPSMIDPMKTPTTFQQAEIQDGDIICFQKEISDREAAEYKLQGYAATIIEFFGQLVKK</sequence>
<gene>
    <name evidence="3" type="ORF">BC938DRAFT_482021</name>
</gene>
<proteinExistence type="predicted"/>
<reference evidence="3 4" key="1">
    <citation type="journal article" date="2018" name="New Phytol.">
        <title>Phylogenomics of Endogonaceae and evolution of mycorrhizas within Mucoromycota.</title>
        <authorList>
            <person name="Chang Y."/>
            <person name="Desiro A."/>
            <person name="Na H."/>
            <person name="Sandor L."/>
            <person name="Lipzen A."/>
            <person name="Clum A."/>
            <person name="Barry K."/>
            <person name="Grigoriev I.V."/>
            <person name="Martin F.M."/>
            <person name="Stajich J.E."/>
            <person name="Smith M.E."/>
            <person name="Bonito G."/>
            <person name="Spatafora J.W."/>
        </authorList>
    </citation>
    <scope>NUCLEOTIDE SEQUENCE [LARGE SCALE GENOMIC DNA]</scope>
    <source>
        <strain evidence="3 4">AD002</strain>
    </source>
</reference>